<reference evidence="2 3" key="1">
    <citation type="submission" date="2018-12" db="EMBL/GenBank/DDBJ databases">
        <authorList>
            <person name="Toschakov S.V."/>
        </authorList>
    </citation>
    <scope>NUCLEOTIDE SEQUENCE [LARGE SCALE GENOMIC DNA]</scope>
    <source>
        <strain evidence="2 3">GM2012</strain>
    </source>
</reference>
<dbReference type="Pfam" id="PF00903">
    <property type="entry name" value="Glyoxalase"/>
    <property type="match status" value="1"/>
</dbReference>
<proteinExistence type="predicted"/>
<feature type="domain" description="Glyoxalase/fosfomycin resistance/dioxygenase" evidence="1">
    <location>
        <begin position="10"/>
        <end position="135"/>
    </location>
</feature>
<protein>
    <submittedName>
        <fullName evidence="2">VOC family protein</fullName>
    </submittedName>
</protein>
<dbReference type="Proteomes" id="UP000280296">
    <property type="component" value="Unassembled WGS sequence"/>
</dbReference>
<organism evidence="2 3">
    <name type="scientific">Tautonia sociabilis</name>
    <dbReference type="NCBI Taxonomy" id="2080755"/>
    <lineage>
        <taxon>Bacteria</taxon>
        <taxon>Pseudomonadati</taxon>
        <taxon>Planctomycetota</taxon>
        <taxon>Planctomycetia</taxon>
        <taxon>Isosphaerales</taxon>
        <taxon>Isosphaeraceae</taxon>
        <taxon>Tautonia</taxon>
    </lineage>
</organism>
<dbReference type="InterPro" id="IPR028973">
    <property type="entry name" value="PhnB-like"/>
</dbReference>
<sequence>MAETALTPYLFFGGRCAEALEFYRSALGAEVELVMRHDESPDPHPPGLLAPGFESKIMHASIRVWGQRLMASDGCDASSRFDGFRLSLTLPTEADARLAFDALADGGTVQMPLTRTFWSPCFGMVTDRFGIGWMITTPGPSS</sequence>
<dbReference type="InterPro" id="IPR029068">
    <property type="entry name" value="Glyas_Bleomycin-R_OHBP_Dase"/>
</dbReference>
<dbReference type="Gene3D" id="3.10.180.10">
    <property type="entry name" value="2,3-Dihydroxybiphenyl 1,2-Dioxygenase, domain 1"/>
    <property type="match status" value="1"/>
</dbReference>
<evidence type="ECO:0000313" key="2">
    <source>
        <dbReference type="EMBL" id="RUL88301.1"/>
    </source>
</evidence>
<dbReference type="InterPro" id="IPR004360">
    <property type="entry name" value="Glyas_Fos-R_dOase_dom"/>
</dbReference>
<dbReference type="OrthoDB" id="9806473at2"/>
<dbReference type="EMBL" id="RYZH01000012">
    <property type="protein sequence ID" value="RUL88301.1"/>
    <property type="molecule type" value="Genomic_DNA"/>
</dbReference>
<evidence type="ECO:0000259" key="1">
    <source>
        <dbReference type="Pfam" id="PF00903"/>
    </source>
</evidence>
<gene>
    <name evidence="2" type="ORF">TsocGM_08175</name>
</gene>
<evidence type="ECO:0000313" key="3">
    <source>
        <dbReference type="Proteomes" id="UP000280296"/>
    </source>
</evidence>
<dbReference type="CDD" id="cd06588">
    <property type="entry name" value="PhnB_like"/>
    <property type="match status" value="1"/>
</dbReference>
<dbReference type="AlphaFoldDB" id="A0A432MLL8"/>
<dbReference type="RefSeq" id="WP_126724815.1">
    <property type="nucleotide sequence ID" value="NZ_RYZH01000012.1"/>
</dbReference>
<comment type="caution">
    <text evidence="2">The sequence shown here is derived from an EMBL/GenBank/DDBJ whole genome shotgun (WGS) entry which is preliminary data.</text>
</comment>
<keyword evidence="3" id="KW-1185">Reference proteome</keyword>
<name>A0A432MLL8_9BACT</name>
<reference evidence="2 3" key="2">
    <citation type="submission" date="2019-01" db="EMBL/GenBank/DDBJ databases">
        <title>Tautonia sociabilis, a novel thermotolerant planctomycete of Isosphaeraceae family, isolated from a 4000 m deep subterranean habitat.</title>
        <authorList>
            <person name="Kovaleva O.L."/>
            <person name="Elcheninov A.G."/>
            <person name="Van Heerden E."/>
            <person name="Toshchakov S.V."/>
            <person name="Novikov A."/>
            <person name="Bonch-Osmolovskaya E.A."/>
            <person name="Kublanov I.V."/>
        </authorList>
    </citation>
    <scope>NUCLEOTIDE SEQUENCE [LARGE SCALE GENOMIC DNA]</scope>
    <source>
        <strain evidence="2 3">GM2012</strain>
    </source>
</reference>
<dbReference type="PANTHER" id="PTHR33990">
    <property type="entry name" value="PROTEIN YJDN-RELATED"/>
    <property type="match status" value="1"/>
</dbReference>
<accession>A0A432MLL8</accession>
<dbReference type="SUPFAM" id="SSF54593">
    <property type="entry name" value="Glyoxalase/Bleomycin resistance protein/Dihydroxybiphenyl dioxygenase"/>
    <property type="match status" value="1"/>
</dbReference>
<dbReference type="PANTHER" id="PTHR33990:SF1">
    <property type="entry name" value="PROTEIN YJDN"/>
    <property type="match status" value="1"/>
</dbReference>